<comment type="subcellular location">
    <subcellularLocation>
        <location evidence="1">Nucleus</location>
    </subcellularLocation>
</comment>
<keyword evidence="3" id="KW-0489">Methyltransferase</keyword>
<dbReference type="SUPFAM" id="SSF55277">
    <property type="entry name" value="GYF domain"/>
    <property type="match status" value="2"/>
</dbReference>
<dbReference type="Gene3D" id="2.170.270.10">
    <property type="entry name" value="SET domain"/>
    <property type="match status" value="1"/>
</dbReference>
<reference evidence="11 12" key="1">
    <citation type="journal article" date="2024" name="G3 (Bethesda)">
        <title>Genome assembly of Hibiscus sabdariffa L. provides insights into metabolisms of medicinal natural products.</title>
        <authorList>
            <person name="Kim T."/>
        </authorList>
    </citation>
    <scope>NUCLEOTIDE SEQUENCE [LARGE SCALE GENOMIC DNA]</scope>
    <source>
        <strain evidence="11">TK-2024</strain>
        <tissue evidence="11">Old leaves</tissue>
    </source>
</reference>
<keyword evidence="12" id="KW-1185">Reference proteome</keyword>
<feature type="compositionally biased region" description="Polar residues" evidence="9">
    <location>
        <begin position="908"/>
        <end position="923"/>
    </location>
</feature>
<feature type="compositionally biased region" description="Basic and acidic residues" evidence="9">
    <location>
        <begin position="751"/>
        <end position="760"/>
    </location>
</feature>
<evidence type="ECO:0000256" key="6">
    <source>
        <dbReference type="ARBA" id="ARBA00022853"/>
    </source>
</evidence>
<evidence type="ECO:0000256" key="3">
    <source>
        <dbReference type="ARBA" id="ARBA00022603"/>
    </source>
</evidence>
<evidence type="ECO:0000256" key="5">
    <source>
        <dbReference type="ARBA" id="ARBA00022691"/>
    </source>
</evidence>
<evidence type="ECO:0000313" key="12">
    <source>
        <dbReference type="Proteomes" id="UP001472677"/>
    </source>
</evidence>
<dbReference type="SUPFAM" id="SSF82199">
    <property type="entry name" value="SET domain"/>
    <property type="match status" value="1"/>
</dbReference>
<feature type="compositionally biased region" description="Polar residues" evidence="9">
    <location>
        <begin position="1013"/>
        <end position="1028"/>
    </location>
</feature>
<comment type="caution">
    <text evidence="11">The sequence shown here is derived from an EMBL/GenBank/DDBJ whole genome shotgun (WGS) entry which is preliminary data.</text>
</comment>
<evidence type="ECO:0000256" key="4">
    <source>
        <dbReference type="ARBA" id="ARBA00022679"/>
    </source>
</evidence>
<name>A0ABR2AWK5_9ROSI</name>
<feature type="domain" description="SET" evidence="10">
    <location>
        <begin position="1181"/>
        <end position="1298"/>
    </location>
</feature>
<dbReference type="PROSITE" id="PS50280">
    <property type="entry name" value="SET"/>
    <property type="match status" value="1"/>
</dbReference>
<feature type="region of interest" description="Disordered" evidence="9">
    <location>
        <begin position="1"/>
        <end position="53"/>
    </location>
</feature>
<feature type="region of interest" description="Disordered" evidence="9">
    <location>
        <begin position="322"/>
        <end position="343"/>
    </location>
</feature>
<evidence type="ECO:0000256" key="8">
    <source>
        <dbReference type="ARBA" id="ARBA00047571"/>
    </source>
</evidence>
<keyword evidence="6" id="KW-0156">Chromatin regulator</keyword>
<dbReference type="PANTHER" id="PTHR45814:SF2">
    <property type="entry name" value="HISTONE-LYSINE N-METHYLTRANSFERASE SETD1"/>
    <property type="match status" value="1"/>
</dbReference>
<organism evidence="11 12">
    <name type="scientific">Hibiscus sabdariffa</name>
    <name type="common">roselle</name>
    <dbReference type="NCBI Taxonomy" id="183260"/>
    <lineage>
        <taxon>Eukaryota</taxon>
        <taxon>Viridiplantae</taxon>
        <taxon>Streptophyta</taxon>
        <taxon>Embryophyta</taxon>
        <taxon>Tracheophyta</taxon>
        <taxon>Spermatophyta</taxon>
        <taxon>Magnoliopsida</taxon>
        <taxon>eudicotyledons</taxon>
        <taxon>Gunneridae</taxon>
        <taxon>Pentapetalae</taxon>
        <taxon>rosids</taxon>
        <taxon>malvids</taxon>
        <taxon>Malvales</taxon>
        <taxon>Malvaceae</taxon>
        <taxon>Malvoideae</taxon>
        <taxon>Hibiscus</taxon>
    </lineage>
</organism>
<dbReference type="Gene3D" id="3.30.1490.40">
    <property type="match status" value="2"/>
</dbReference>
<dbReference type="EC" id="2.1.1.354" evidence="2"/>
<keyword evidence="4" id="KW-0808">Transferase</keyword>
<dbReference type="EMBL" id="JBBPBM010000257">
    <property type="protein sequence ID" value="KAK8498564.1"/>
    <property type="molecule type" value="Genomic_DNA"/>
</dbReference>
<dbReference type="Pfam" id="PF00856">
    <property type="entry name" value="SET"/>
    <property type="match status" value="1"/>
</dbReference>
<dbReference type="InterPro" id="IPR035445">
    <property type="entry name" value="GYF-like_dom_sf"/>
</dbReference>
<keyword evidence="7" id="KW-0539">Nucleus</keyword>
<evidence type="ECO:0000256" key="9">
    <source>
        <dbReference type="SAM" id="MobiDB-lite"/>
    </source>
</evidence>
<dbReference type="InterPro" id="IPR044570">
    <property type="entry name" value="Set1-like"/>
</dbReference>
<evidence type="ECO:0000256" key="1">
    <source>
        <dbReference type="ARBA" id="ARBA00004123"/>
    </source>
</evidence>
<accession>A0ABR2AWK5</accession>
<keyword evidence="5" id="KW-0949">S-adenosyl-L-methionine</keyword>
<gene>
    <name evidence="11" type="ORF">V6N12_035231</name>
</gene>
<dbReference type="InterPro" id="IPR001214">
    <property type="entry name" value="SET_dom"/>
</dbReference>
<feature type="region of interest" description="Disordered" evidence="9">
    <location>
        <begin position="790"/>
        <end position="984"/>
    </location>
</feature>
<dbReference type="InterPro" id="IPR046341">
    <property type="entry name" value="SET_dom_sf"/>
</dbReference>
<sequence>MVSSTSPIDEFDHPNFSRKRLKVSDPSAHLASSIRGDEQSATDTSCQSNGNNSGIPQSCNGVGSSCVGNSYSSNGPSSSCSSYASGWMYVNEQGQMCGPYIQQQLYYGLSTGFLPEELPVYPIINGNLINPVPLKYFRQFPDHVATGFVYLASTTASGYLSSSLTGAQHTPSPFPSQFNCNSAEDVCWLFEDGESRKHGPHSLMQLYSLHCSGYLGDSIMIYHANDRFHPTNLLSVLNAWKSGQFVVENEQESSVNFISAISEEVSFDLHSRIMKAARRVMLDEIITSIISEFIAARKSERHLMVESCNQDVKSSDGKVIKNTPERSIRGTPKVGTEGSHDVSSPSILESTDFNACLKSVGSIENFWGSYSVVCKMLFEYCMEVTWNAVFYDSIVEYLSSWRRGKLWYGQPNVVASAIGSIDHGKETENVKATTLFSGMELTAHDVDYPPGYELATVSVNNHAEEMHLSSSGVQETLSKENGPLHNNGPYGDIQCILEGVENELHCSGMVFMANYFDDLVKCEAKIVIDLENDEKLNENPDKEEAEKSVNLAIDEELELQKLQDTVGYSGQCHLSSDLDTSDGSEVKNDVSNKMLDLSANLENSLESQKPGCQSISENDCTTRDGTFLAGAFKRLFGKVVDVSNEQEVDEPAPPGVEVNSGIHVPSHICKFRPSTTVERRPKIGEYVAMAMCRQKLHDDVLREWKSSFASDASLYQFIISWRSLKKQSDADGKEEKKFSEDKKNFACLSAPRDKPREGSRKSISSGSSEVSLAAGTCTYYRKKKLVHKKVGSSQSMIINGPQDQPVERPQKKEASKNLLDHAEPKLTAAPSKKVGTDKRMSQSSNISRSSKIIAKKSMHNDHSSPKSAGRQKTSKDASAIGKAKKSCLNDHSLPKSASGQKTSKDAVSVQSNDHSLAKSTIGQKMSKDASAVRKAKKSLLNDHSLPKTASGQKTSKDASSVQSNDHSLAKSTSGQKTSKDASSVQKNLVGEGAVEVFRERASTFQNIDEKNVGRSNRTVGSEGEITNDSSKKTLKATKVSGVKRKQLNDNEHPSPSIKVKKVVSGGSKGSSSRGAADQKTHKIRSRTANPCPRSDGCARTSINGWEWHKWSLNASPAERAHVRGIQSIHMKYSGPEVNSIAHLSNSKVLSARTNRVKMRNLLAAAEGADLLKATQLKARKKRLRFQRSKIHDWGLVALEPIEAEDFVIEYVGELIRPRISDIREQYYEKMGIGSSYLFRLDDGYVVDATKRGGIARFINHSCEPNCYTKVISLEGQKKIFIYAKRHIAAGEKNSLQLWFKEVSWIFKLACIHMICHPLDLLLILRSQQQFDPTGLNMLSEHLKGLWAKFSEIEADDVIKTFSHEVVLPTSGRPNYLSVFIVVVYNTCR</sequence>
<dbReference type="Proteomes" id="UP001472677">
    <property type="component" value="Unassembled WGS sequence"/>
</dbReference>
<feature type="compositionally biased region" description="Low complexity" evidence="9">
    <location>
        <begin position="1062"/>
        <end position="1072"/>
    </location>
</feature>
<evidence type="ECO:0000259" key="10">
    <source>
        <dbReference type="PROSITE" id="PS50280"/>
    </source>
</evidence>
<dbReference type="SMART" id="SM00317">
    <property type="entry name" value="SET"/>
    <property type="match status" value="1"/>
</dbReference>
<evidence type="ECO:0000256" key="7">
    <source>
        <dbReference type="ARBA" id="ARBA00023242"/>
    </source>
</evidence>
<feature type="compositionally biased region" description="Polar residues" evidence="9">
    <location>
        <begin position="39"/>
        <end position="53"/>
    </location>
</feature>
<feature type="region of interest" description="Disordered" evidence="9">
    <location>
        <begin position="1008"/>
        <end position="1097"/>
    </location>
</feature>
<feature type="compositionally biased region" description="Low complexity" evidence="9">
    <location>
        <begin position="841"/>
        <end position="852"/>
    </location>
</feature>
<protein>
    <recommendedName>
        <fullName evidence="2">[histone H3]-lysine(4) N-trimethyltransferase</fullName>
        <ecNumber evidence="2">2.1.1.354</ecNumber>
    </recommendedName>
</protein>
<dbReference type="PANTHER" id="PTHR45814">
    <property type="entry name" value="HISTONE-LYSINE N-METHYLTRANSFERASE SETD1"/>
    <property type="match status" value="1"/>
</dbReference>
<feature type="compositionally biased region" description="Polar residues" evidence="9">
    <location>
        <begin position="947"/>
        <end position="984"/>
    </location>
</feature>
<evidence type="ECO:0000313" key="11">
    <source>
        <dbReference type="EMBL" id="KAK8498564.1"/>
    </source>
</evidence>
<feature type="region of interest" description="Disordered" evidence="9">
    <location>
        <begin position="743"/>
        <end position="767"/>
    </location>
</feature>
<evidence type="ECO:0000256" key="2">
    <source>
        <dbReference type="ARBA" id="ARBA00012182"/>
    </source>
</evidence>
<feature type="compositionally biased region" description="Basic and acidic residues" evidence="9">
    <location>
        <begin position="805"/>
        <end position="824"/>
    </location>
</feature>
<comment type="catalytic activity">
    <reaction evidence="8">
        <text>L-lysyl(4)-[histone H3] + 3 S-adenosyl-L-methionine = N(6),N(6),N(6)-trimethyl-L-lysyl(4)-[histone H3] + 3 S-adenosyl-L-homocysteine + 3 H(+)</text>
        <dbReference type="Rhea" id="RHEA:60260"/>
        <dbReference type="Rhea" id="RHEA-COMP:15537"/>
        <dbReference type="Rhea" id="RHEA-COMP:15547"/>
        <dbReference type="ChEBI" id="CHEBI:15378"/>
        <dbReference type="ChEBI" id="CHEBI:29969"/>
        <dbReference type="ChEBI" id="CHEBI:57856"/>
        <dbReference type="ChEBI" id="CHEBI:59789"/>
        <dbReference type="ChEBI" id="CHEBI:61961"/>
        <dbReference type="EC" id="2.1.1.354"/>
    </reaction>
</comment>
<proteinExistence type="predicted"/>